<dbReference type="Pfam" id="PF00001">
    <property type="entry name" value="7tm_1"/>
    <property type="match status" value="1"/>
</dbReference>
<dbReference type="GO" id="GO:0004875">
    <property type="term" value="F:complement receptor activity"/>
    <property type="evidence" value="ECO:0007669"/>
    <property type="project" value="TreeGrafter"/>
</dbReference>
<dbReference type="PROSITE" id="PS50262">
    <property type="entry name" value="G_PROTEIN_RECEP_F1_2"/>
    <property type="match status" value="1"/>
</dbReference>
<evidence type="ECO:0000256" key="12">
    <source>
        <dbReference type="ARBA" id="ARBA00023224"/>
    </source>
</evidence>
<feature type="transmembrane region" description="Helical" evidence="15">
    <location>
        <begin position="213"/>
        <end position="234"/>
    </location>
</feature>
<evidence type="ECO:0000256" key="13">
    <source>
        <dbReference type="ARBA" id="ARBA00025736"/>
    </source>
</evidence>
<accession>A0A9D3MQV2</accession>
<dbReference type="GO" id="GO:0007200">
    <property type="term" value="P:phospholipase C-activating G protein-coupled receptor signaling pathway"/>
    <property type="evidence" value="ECO:0007669"/>
    <property type="project" value="TreeGrafter"/>
</dbReference>
<feature type="transmembrane region" description="Helical" evidence="15">
    <location>
        <begin position="152"/>
        <end position="170"/>
    </location>
</feature>
<evidence type="ECO:0000256" key="11">
    <source>
        <dbReference type="ARBA" id="ARBA00023180"/>
    </source>
</evidence>
<keyword evidence="3" id="KW-0145">Chemotaxis</keyword>
<keyword evidence="2" id="KW-1003">Cell membrane</keyword>
<organism evidence="17 18">
    <name type="scientific">Anguilla anguilla</name>
    <name type="common">European freshwater eel</name>
    <name type="synonym">Muraena anguilla</name>
    <dbReference type="NCBI Taxonomy" id="7936"/>
    <lineage>
        <taxon>Eukaryota</taxon>
        <taxon>Metazoa</taxon>
        <taxon>Chordata</taxon>
        <taxon>Craniata</taxon>
        <taxon>Vertebrata</taxon>
        <taxon>Euteleostomi</taxon>
        <taxon>Actinopterygii</taxon>
        <taxon>Neopterygii</taxon>
        <taxon>Teleostei</taxon>
        <taxon>Anguilliformes</taxon>
        <taxon>Anguillidae</taxon>
        <taxon>Anguilla</taxon>
    </lineage>
</organism>
<dbReference type="PANTHER" id="PTHR24225">
    <property type="entry name" value="CHEMOTACTIC RECEPTOR"/>
    <property type="match status" value="1"/>
</dbReference>
<keyword evidence="4" id="KW-0597">Phosphoprotein</keyword>
<evidence type="ECO:0000259" key="16">
    <source>
        <dbReference type="PROSITE" id="PS50262"/>
    </source>
</evidence>
<evidence type="ECO:0000256" key="8">
    <source>
        <dbReference type="ARBA" id="ARBA00023136"/>
    </source>
</evidence>
<dbReference type="GO" id="GO:0004953">
    <property type="term" value="F:icosanoid receptor activity"/>
    <property type="evidence" value="ECO:0007669"/>
    <property type="project" value="UniProtKB-ARBA"/>
</dbReference>
<feature type="compositionally biased region" description="Basic and acidic residues" evidence="14">
    <location>
        <begin position="368"/>
        <end position="380"/>
    </location>
</feature>
<dbReference type="OMA" id="CPDLCRK"/>
<evidence type="ECO:0000256" key="1">
    <source>
        <dbReference type="ARBA" id="ARBA00004651"/>
    </source>
</evidence>
<keyword evidence="12" id="KW-0807">Transducer</keyword>
<dbReference type="PRINTS" id="PR00526">
    <property type="entry name" value="FMETLEUPHER"/>
</dbReference>
<dbReference type="FunFam" id="1.20.1070.10:FF:000034">
    <property type="entry name" value="G-protein coupled receptor 1"/>
    <property type="match status" value="1"/>
</dbReference>
<name>A0A9D3MQV2_ANGAN</name>
<dbReference type="AlphaFoldDB" id="A0A9D3MQV2"/>
<dbReference type="InterPro" id="IPR000276">
    <property type="entry name" value="GPCR_Rhodpsn"/>
</dbReference>
<sequence length="380" mass="42113">MNRCNSSLYCPIIQEMMNNRGGTASNSSEWALNMGVVGLHGVISAFGILENLLILWVVGFRVRRSVNSTWILNLAASDLLATASLPFFTFFLARGFTWTLGTAFCKVHSSVFFLNMFVSGFLLGAISLDRCLVSLRPVWCQNHRHVGLATRVCWAVWGLALLNTVPYYLFRDTIPRCDGRIMCYYNFRQHAPEGAPVETLCRSRQDALAVSKFLLAFLLPLLAIVGSYVAVSVSIRRRGHRHTFRFLRLVVAVIVTFVLCWAPYHTFSVLEAGADYNPALRQPVARALPAAASLAFLNSVLNPLVYVFSCPDFLAKIRQSLGAVLENVLAEDLGDLARRRSTAPSSVSASELLPKGPHPRPAPNNNGARRDKEEAEHPVF</sequence>
<dbReference type="SUPFAM" id="SSF81321">
    <property type="entry name" value="Family A G protein-coupled receptor-like"/>
    <property type="match status" value="1"/>
</dbReference>
<dbReference type="OrthoDB" id="10008828at2759"/>
<feature type="region of interest" description="Disordered" evidence="14">
    <location>
        <begin position="339"/>
        <end position="380"/>
    </location>
</feature>
<evidence type="ECO:0000256" key="6">
    <source>
        <dbReference type="ARBA" id="ARBA00022989"/>
    </source>
</evidence>
<feature type="transmembrane region" description="Helical" evidence="15">
    <location>
        <begin position="284"/>
        <end position="308"/>
    </location>
</feature>
<evidence type="ECO:0000256" key="14">
    <source>
        <dbReference type="SAM" id="MobiDB-lite"/>
    </source>
</evidence>
<evidence type="ECO:0000256" key="10">
    <source>
        <dbReference type="ARBA" id="ARBA00023170"/>
    </source>
</evidence>
<evidence type="ECO:0000256" key="5">
    <source>
        <dbReference type="ARBA" id="ARBA00022692"/>
    </source>
</evidence>
<comment type="subcellular location">
    <subcellularLocation>
        <location evidence="1">Cell membrane</location>
        <topology evidence="1">Multi-pass membrane protein</topology>
    </subcellularLocation>
</comment>
<feature type="transmembrane region" description="Helical" evidence="15">
    <location>
        <begin position="246"/>
        <end position="264"/>
    </location>
</feature>
<dbReference type="PANTHER" id="PTHR24225:SF72">
    <property type="entry name" value="G-PROTEIN COUPLED RECEPTORS FAMILY 1 PROFILE DOMAIN-CONTAINING PROTEIN-RELATED"/>
    <property type="match status" value="1"/>
</dbReference>
<dbReference type="InterPro" id="IPR017452">
    <property type="entry name" value="GPCR_Rhodpsn_7TM"/>
</dbReference>
<evidence type="ECO:0000256" key="3">
    <source>
        <dbReference type="ARBA" id="ARBA00022500"/>
    </source>
</evidence>
<keyword evidence="6 15" id="KW-1133">Transmembrane helix</keyword>
<evidence type="ECO:0000256" key="9">
    <source>
        <dbReference type="ARBA" id="ARBA00023157"/>
    </source>
</evidence>
<dbReference type="EMBL" id="JAFIRN010000003">
    <property type="protein sequence ID" value="KAG5853337.1"/>
    <property type="molecule type" value="Genomic_DNA"/>
</dbReference>
<proteinExistence type="inferred from homology"/>
<evidence type="ECO:0000256" key="15">
    <source>
        <dbReference type="SAM" id="Phobius"/>
    </source>
</evidence>
<keyword evidence="9" id="KW-1015">Disulfide bond</keyword>
<feature type="transmembrane region" description="Helical" evidence="15">
    <location>
        <begin position="70"/>
        <end position="92"/>
    </location>
</feature>
<dbReference type="GO" id="GO:0007204">
    <property type="term" value="P:positive regulation of cytosolic calcium ion concentration"/>
    <property type="evidence" value="ECO:0007669"/>
    <property type="project" value="TreeGrafter"/>
</dbReference>
<dbReference type="Gene3D" id="1.20.1070.10">
    <property type="entry name" value="Rhodopsin 7-helix transmembrane proteins"/>
    <property type="match status" value="1"/>
</dbReference>
<keyword evidence="11" id="KW-0325">Glycoprotein</keyword>
<reference evidence="17" key="1">
    <citation type="submission" date="2021-01" db="EMBL/GenBank/DDBJ databases">
        <title>A chromosome-scale assembly of European eel, Anguilla anguilla.</title>
        <authorList>
            <person name="Henkel C."/>
            <person name="Jong-Raadsen S.A."/>
            <person name="Dufour S."/>
            <person name="Weltzien F.-A."/>
            <person name="Palstra A.P."/>
            <person name="Pelster B."/>
            <person name="Spaink H.P."/>
            <person name="Van Den Thillart G.E."/>
            <person name="Jansen H."/>
            <person name="Zahm M."/>
            <person name="Klopp C."/>
            <person name="Cedric C."/>
            <person name="Louis A."/>
            <person name="Berthelot C."/>
            <person name="Parey E."/>
            <person name="Roest Crollius H."/>
            <person name="Montfort J."/>
            <person name="Robinson-Rechavi M."/>
            <person name="Bucao C."/>
            <person name="Bouchez O."/>
            <person name="Gislard M."/>
            <person name="Lluch J."/>
            <person name="Milhes M."/>
            <person name="Lampietro C."/>
            <person name="Lopez Roques C."/>
            <person name="Donnadieu C."/>
            <person name="Braasch I."/>
            <person name="Desvignes T."/>
            <person name="Postlethwait J."/>
            <person name="Bobe J."/>
            <person name="Guiguen Y."/>
            <person name="Dirks R."/>
        </authorList>
    </citation>
    <scope>NUCLEOTIDE SEQUENCE</scope>
    <source>
        <strain evidence="17">Tag_6206</strain>
        <tissue evidence="17">Liver</tissue>
    </source>
</reference>
<dbReference type="PRINTS" id="PR00237">
    <property type="entry name" value="GPCRRHODOPSN"/>
</dbReference>
<dbReference type="GO" id="GO:0006935">
    <property type="term" value="P:chemotaxis"/>
    <property type="evidence" value="ECO:0007669"/>
    <property type="project" value="UniProtKB-KW"/>
</dbReference>
<dbReference type="GO" id="GO:0006954">
    <property type="term" value="P:inflammatory response"/>
    <property type="evidence" value="ECO:0007669"/>
    <property type="project" value="TreeGrafter"/>
</dbReference>
<keyword evidence="10" id="KW-0675">Receptor</keyword>
<feature type="transmembrane region" description="Helical" evidence="15">
    <location>
        <begin position="112"/>
        <end position="132"/>
    </location>
</feature>
<dbReference type="Proteomes" id="UP001044222">
    <property type="component" value="Unassembled WGS sequence"/>
</dbReference>
<keyword evidence="8 15" id="KW-0472">Membrane</keyword>
<evidence type="ECO:0000313" key="18">
    <source>
        <dbReference type="Proteomes" id="UP001044222"/>
    </source>
</evidence>
<evidence type="ECO:0000256" key="7">
    <source>
        <dbReference type="ARBA" id="ARBA00023040"/>
    </source>
</evidence>
<keyword evidence="5 15" id="KW-0812">Transmembrane</keyword>
<comment type="caution">
    <text evidence="17">The sequence shown here is derived from an EMBL/GenBank/DDBJ whole genome shotgun (WGS) entry which is preliminary data.</text>
</comment>
<feature type="domain" description="G-protein coupled receptors family 1 profile" evidence="16">
    <location>
        <begin position="50"/>
        <end position="306"/>
    </location>
</feature>
<gene>
    <name evidence="17" type="ORF">ANANG_G00072130</name>
</gene>
<feature type="transmembrane region" description="Helical" evidence="15">
    <location>
        <begin position="37"/>
        <end position="58"/>
    </location>
</feature>
<evidence type="ECO:0000256" key="2">
    <source>
        <dbReference type="ARBA" id="ARBA00022475"/>
    </source>
</evidence>
<keyword evidence="7" id="KW-0297">G-protein coupled receptor</keyword>
<keyword evidence="18" id="KW-1185">Reference proteome</keyword>
<protein>
    <recommendedName>
        <fullName evidence="16">G-protein coupled receptors family 1 profile domain-containing protein</fullName>
    </recommendedName>
</protein>
<dbReference type="GO" id="GO:0005886">
    <property type="term" value="C:plasma membrane"/>
    <property type="evidence" value="ECO:0007669"/>
    <property type="project" value="UniProtKB-SubCell"/>
</dbReference>
<evidence type="ECO:0000313" key="17">
    <source>
        <dbReference type="EMBL" id="KAG5853337.1"/>
    </source>
</evidence>
<dbReference type="InterPro" id="IPR000826">
    <property type="entry name" value="Formyl_rcpt-rel"/>
</dbReference>
<evidence type="ECO:0000256" key="4">
    <source>
        <dbReference type="ARBA" id="ARBA00022553"/>
    </source>
</evidence>
<comment type="similarity">
    <text evidence="13">Belongs to the chemokine-like receptor (CMKLR) family.</text>
</comment>